<dbReference type="SUPFAM" id="SSF48452">
    <property type="entry name" value="TPR-like"/>
    <property type="match status" value="3"/>
</dbReference>
<keyword evidence="2" id="KW-0802">TPR repeat</keyword>
<dbReference type="Gene3D" id="1.25.40.10">
    <property type="entry name" value="Tetratricopeptide repeat domain"/>
    <property type="match status" value="5"/>
</dbReference>
<evidence type="ECO:0000313" key="5">
    <source>
        <dbReference type="Proteomes" id="UP000199650"/>
    </source>
</evidence>
<keyword evidence="1" id="KW-0677">Repeat</keyword>
<dbReference type="PANTHER" id="PTHR45586">
    <property type="entry name" value="TPR REPEAT-CONTAINING PROTEIN PA4667"/>
    <property type="match status" value="1"/>
</dbReference>
<reference evidence="4 5" key="1">
    <citation type="submission" date="2016-10" db="EMBL/GenBank/DDBJ databases">
        <authorList>
            <person name="de Groot N.N."/>
        </authorList>
    </citation>
    <scope>NUCLEOTIDE SEQUENCE [LARGE SCALE GENOMIC DNA]</scope>
    <source>
        <strain evidence="4 5">DSM 29439</strain>
    </source>
</reference>
<accession>A0A1I0R8Y2</accession>
<organism evidence="4 5">
    <name type="scientific">Aliiroseovarius sediminilitoris</name>
    <dbReference type="NCBI Taxonomy" id="1173584"/>
    <lineage>
        <taxon>Bacteria</taxon>
        <taxon>Pseudomonadati</taxon>
        <taxon>Pseudomonadota</taxon>
        <taxon>Alphaproteobacteria</taxon>
        <taxon>Rhodobacterales</taxon>
        <taxon>Paracoccaceae</taxon>
        <taxon>Aliiroseovarius</taxon>
    </lineage>
</organism>
<evidence type="ECO:0000256" key="2">
    <source>
        <dbReference type="ARBA" id="ARBA00022803"/>
    </source>
</evidence>
<evidence type="ECO:0000313" key="4">
    <source>
        <dbReference type="EMBL" id="SEW37210.1"/>
    </source>
</evidence>
<evidence type="ECO:0000256" key="3">
    <source>
        <dbReference type="SAM" id="SignalP"/>
    </source>
</evidence>
<dbReference type="STRING" id="1173584.SAMN05444851_3252"/>
<dbReference type="InterPro" id="IPR011990">
    <property type="entry name" value="TPR-like_helical_dom_sf"/>
</dbReference>
<dbReference type="Proteomes" id="UP000199650">
    <property type="component" value="Unassembled WGS sequence"/>
</dbReference>
<keyword evidence="3" id="KW-0732">Signal</keyword>
<dbReference type="Pfam" id="PF13432">
    <property type="entry name" value="TPR_16"/>
    <property type="match status" value="2"/>
</dbReference>
<sequence>MTLRFLPGIFLAFTLTVLAGCQTSEERAEEHFKAALEHLENGDTARAGVEFQNVFSLNGKHREARLTYAKMQWDAGEIAEAYSQYLRLVEQYPDDLEGRISLAEMALENGNWDELRRHGEYAATLAPDDLKVRIAVAALAYRDAVIAGNETARIEAKSAATDLLEQDPTHLGLRRLLIDDYIRMKDWNNALASVDDALEIDPKNLELLQKRLRILYTTNASTAVKDQLTQMVETFPEDRQILAALVQWHITHGNVDEAEALLRDRVDPQDENPEDGATLIRFMVEFRGNDAAKAELDKLIAEDGGLQPVYRSLRASINFDIGARDEAIAEMQNILETEEPSDATDNVKVGLARMLDITGNPVGARALIEEVLERDATHSEALKRRAEWLIEDDQTGDAIVSLRAALADTPNDPEIMTLMARAHERDGNKELMSEMLALAVENSGNGSEESLRYARHLVNQGKLRPAEDALLGALRVQPNNVRLLAALGSLYIEMQDWGRSDHVARTLRGLDTEQTTEIANNLTAQMLSAQNREDELDAFLEAVSADTEGVDSADIAIIRRLLEQGDTDQALAHVDGLLGVTPDAPVLRFVRASILVQSNRMAEAQSIFDGLLDENDQRPEVWVALYRLHRGNGDQDAAMATLKAARAKLPDNAELMWIEAGELETAGDIDGAIAIYEQLYAADSNNQIVANNLASLLADHREDTDSLERAYVVARRLRGSDVAPFQDTYGWIAYRLQNFNEAIEYLEPAAQKLETNTTVQYHLAMAYAAVNRTEEALAQFDKVKAMLNPENLPEFAATIDAEVARLNEARTEAAN</sequence>
<dbReference type="Pfam" id="PF14559">
    <property type="entry name" value="TPR_19"/>
    <property type="match status" value="3"/>
</dbReference>
<keyword evidence="5" id="KW-1185">Reference proteome</keyword>
<protein>
    <submittedName>
        <fullName evidence="4">Uncharacterized conserved protein HemY, contains two TPR repeats</fullName>
    </submittedName>
</protein>
<dbReference type="PROSITE" id="PS51257">
    <property type="entry name" value="PROKAR_LIPOPROTEIN"/>
    <property type="match status" value="1"/>
</dbReference>
<gene>
    <name evidence="4" type="ORF">SAMN05444851_3252</name>
</gene>
<dbReference type="RefSeq" id="WP_091433293.1">
    <property type="nucleotide sequence ID" value="NZ_FOJB01000003.1"/>
</dbReference>
<dbReference type="PANTHER" id="PTHR45586:SF1">
    <property type="entry name" value="LIPOPOLYSACCHARIDE ASSEMBLY PROTEIN B"/>
    <property type="match status" value="1"/>
</dbReference>
<dbReference type="OrthoDB" id="7637125at2"/>
<feature type="chain" id="PRO_5011606072" evidence="3">
    <location>
        <begin position="20"/>
        <end position="815"/>
    </location>
</feature>
<evidence type="ECO:0000256" key="1">
    <source>
        <dbReference type="ARBA" id="ARBA00022737"/>
    </source>
</evidence>
<dbReference type="EMBL" id="FOJB01000003">
    <property type="protein sequence ID" value="SEW37210.1"/>
    <property type="molecule type" value="Genomic_DNA"/>
</dbReference>
<name>A0A1I0R8Y2_9RHOB</name>
<dbReference type="AlphaFoldDB" id="A0A1I0R8Y2"/>
<proteinExistence type="predicted"/>
<dbReference type="InterPro" id="IPR051012">
    <property type="entry name" value="CellSynth/LPSAsmb/PSIAsmb"/>
</dbReference>
<feature type="signal peptide" evidence="3">
    <location>
        <begin position="1"/>
        <end position="19"/>
    </location>
</feature>